<dbReference type="STRING" id="1235591.CAK95_15525"/>
<dbReference type="OrthoDB" id="8125412at2"/>
<dbReference type="KEGG" id="psin:CAK95_15525"/>
<accession>A0A1W6ZSS2</accession>
<dbReference type="Proteomes" id="UP000194137">
    <property type="component" value="Chromosome"/>
</dbReference>
<protein>
    <submittedName>
        <fullName evidence="1">Uncharacterized protein</fullName>
    </submittedName>
</protein>
<reference evidence="1 2" key="1">
    <citation type="submission" date="2017-05" db="EMBL/GenBank/DDBJ databases">
        <title>Full genome sequence of Pseudorhodoplanes sinuspersici.</title>
        <authorList>
            <person name="Dastgheib S.M.M."/>
            <person name="Shavandi M."/>
            <person name="Tirandaz H."/>
        </authorList>
    </citation>
    <scope>NUCLEOTIDE SEQUENCE [LARGE SCALE GENOMIC DNA]</scope>
    <source>
        <strain evidence="1 2">RIPI110</strain>
    </source>
</reference>
<proteinExistence type="predicted"/>
<keyword evidence="2" id="KW-1185">Reference proteome</keyword>
<dbReference type="AlphaFoldDB" id="A0A1W6ZSS2"/>
<sequence length="248" mass="27229">MADVISFAPGGYRYIKGVFQYSAGVAAEPGYRLERVRFANPVPLQEGFRRIEQIIKDAGRPLSSFAACELRSPAPFTEEGFTAFNKIYVGTLKDWGIFGDNNPVARSNVCPEVSPPAEPSFYAFSYTVEDANAAPSFVVAGSGEAPEGLGNYADHLIARGDVSPSGLRQKAQWVLGEMERRMGALGFGWGQTTGVQLYTVHDIHPFVADEIAKRGAMRAGLTWHFNRPPVRELEYEMDCRGVAIERTV</sequence>
<evidence type="ECO:0000313" key="2">
    <source>
        <dbReference type="Proteomes" id="UP000194137"/>
    </source>
</evidence>
<dbReference type="EMBL" id="CP021112">
    <property type="protein sequence ID" value="ARQ00328.1"/>
    <property type="molecule type" value="Genomic_DNA"/>
</dbReference>
<organism evidence="1 2">
    <name type="scientific">Pseudorhodoplanes sinuspersici</name>
    <dbReference type="NCBI Taxonomy" id="1235591"/>
    <lineage>
        <taxon>Bacteria</taxon>
        <taxon>Pseudomonadati</taxon>
        <taxon>Pseudomonadota</taxon>
        <taxon>Alphaproteobacteria</taxon>
        <taxon>Hyphomicrobiales</taxon>
        <taxon>Pseudorhodoplanes</taxon>
    </lineage>
</organism>
<name>A0A1W6ZSS2_9HYPH</name>
<evidence type="ECO:0000313" key="1">
    <source>
        <dbReference type="EMBL" id="ARQ00328.1"/>
    </source>
</evidence>
<dbReference type="RefSeq" id="WP_086088723.1">
    <property type="nucleotide sequence ID" value="NZ_CP021112.1"/>
</dbReference>
<gene>
    <name evidence="1" type="ORF">CAK95_15525</name>
</gene>